<keyword evidence="4" id="KW-0145">Chemotaxis</keyword>
<dbReference type="Pfam" id="PF01584">
    <property type="entry name" value="CheW"/>
    <property type="match status" value="1"/>
</dbReference>
<dbReference type="InterPro" id="IPR036061">
    <property type="entry name" value="CheW-like_dom_sf"/>
</dbReference>
<dbReference type="SMART" id="SM00260">
    <property type="entry name" value="CheW"/>
    <property type="match status" value="1"/>
</dbReference>
<evidence type="ECO:0000313" key="7">
    <source>
        <dbReference type="Proteomes" id="UP001305702"/>
    </source>
</evidence>
<dbReference type="EMBL" id="CP130318">
    <property type="protein sequence ID" value="WNQ13754.1"/>
    <property type="molecule type" value="Genomic_DNA"/>
</dbReference>
<sequence length="153" mass="17152">MAEELKVIVFALGREEYGVEVEKVKTIERMQPMTRVPKTPAFIRGVINLRGVVVPVIDLRERFGLETSEYTDNTRIIIVAVNDLEVGLIVDSANDVIDVDSDSISEAPELVGGIRAKYLRGIARIGDDRILVLLNLSEVLNRKEIIQLEHLED</sequence>
<dbReference type="Gene3D" id="2.40.50.180">
    <property type="entry name" value="CheA-289, Domain 4"/>
    <property type="match status" value="1"/>
</dbReference>
<feature type="domain" description="CheW-like" evidence="5">
    <location>
        <begin position="4"/>
        <end position="145"/>
    </location>
</feature>
<evidence type="ECO:0000313" key="6">
    <source>
        <dbReference type="EMBL" id="WNQ13754.1"/>
    </source>
</evidence>
<accession>A0AA96RJX7</accession>
<dbReference type="CDD" id="cd00732">
    <property type="entry name" value="CheW"/>
    <property type="match status" value="1"/>
</dbReference>
<dbReference type="GO" id="GO:0005829">
    <property type="term" value="C:cytosol"/>
    <property type="evidence" value="ECO:0007669"/>
    <property type="project" value="TreeGrafter"/>
</dbReference>
<dbReference type="PROSITE" id="PS50851">
    <property type="entry name" value="CHEW"/>
    <property type="match status" value="1"/>
</dbReference>
<name>A0AA96RJX7_9BACL</name>
<dbReference type="InterPro" id="IPR039315">
    <property type="entry name" value="CheW"/>
</dbReference>
<evidence type="ECO:0000259" key="5">
    <source>
        <dbReference type="PROSITE" id="PS50851"/>
    </source>
</evidence>
<evidence type="ECO:0000256" key="4">
    <source>
        <dbReference type="ARBA" id="ARBA00022500"/>
    </source>
</evidence>
<dbReference type="GO" id="GO:0007165">
    <property type="term" value="P:signal transduction"/>
    <property type="evidence" value="ECO:0007669"/>
    <property type="project" value="InterPro"/>
</dbReference>
<dbReference type="InterPro" id="IPR002545">
    <property type="entry name" value="CheW-lke_dom"/>
</dbReference>
<evidence type="ECO:0000256" key="3">
    <source>
        <dbReference type="ARBA" id="ARBA00022490"/>
    </source>
</evidence>
<dbReference type="FunFam" id="2.40.50.180:FF:000002">
    <property type="entry name" value="Chemotaxis protein CheW"/>
    <property type="match status" value="1"/>
</dbReference>
<dbReference type="Gene3D" id="2.30.30.40">
    <property type="entry name" value="SH3 Domains"/>
    <property type="match status" value="1"/>
</dbReference>
<dbReference type="PANTHER" id="PTHR22617">
    <property type="entry name" value="CHEMOTAXIS SENSOR HISTIDINE KINASE-RELATED"/>
    <property type="match status" value="1"/>
</dbReference>
<dbReference type="SUPFAM" id="SSF50341">
    <property type="entry name" value="CheW-like"/>
    <property type="match status" value="1"/>
</dbReference>
<dbReference type="KEGG" id="paun:MJA45_12270"/>
<protein>
    <recommendedName>
        <fullName evidence="2">Chemotaxis protein CheW</fullName>
    </recommendedName>
</protein>
<dbReference type="AlphaFoldDB" id="A0AA96RJX7"/>
<dbReference type="GO" id="GO:0006935">
    <property type="term" value="P:chemotaxis"/>
    <property type="evidence" value="ECO:0007669"/>
    <property type="project" value="UniProtKB-KW"/>
</dbReference>
<dbReference type="Proteomes" id="UP001305702">
    <property type="component" value="Chromosome"/>
</dbReference>
<dbReference type="PANTHER" id="PTHR22617:SF23">
    <property type="entry name" value="CHEMOTAXIS PROTEIN CHEW"/>
    <property type="match status" value="1"/>
</dbReference>
<dbReference type="RefSeq" id="WP_315607536.1">
    <property type="nucleotide sequence ID" value="NZ_CP130318.1"/>
</dbReference>
<proteinExistence type="predicted"/>
<reference evidence="6 7" key="1">
    <citation type="submission" date="2022-02" db="EMBL/GenBank/DDBJ databases">
        <title>Paenibacillus sp. MBLB1776 Whole Genome Shotgun Sequencing.</title>
        <authorList>
            <person name="Hwang C.Y."/>
            <person name="Cho E.-S."/>
            <person name="Seo M.-J."/>
        </authorList>
    </citation>
    <scope>NUCLEOTIDE SEQUENCE [LARGE SCALE GENOMIC DNA]</scope>
    <source>
        <strain evidence="6 7">MBLB1776</strain>
    </source>
</reference>
<comment type="subcellular location">
    <subcellularLocation>
        <location evidence="1">Cytoplasm</location>
    </subcellularLocation>
</comment>
<evidence type="ECO:0000256" key="2">
    <source>
        <dbReference type="ARBA" id="ARBA00021483"/>
    </source>
</evidence>
<organism evidence="6 7">
    <name type="scientific">Paenibacillus aurantius</name>
    <dbReference type="NCBI Taxonomy" id="2918900"/>
    <lineage>
        <taxon>Bacteria</taxon>
        <taxon>Bacillati</taxon>
        <taxon>Bacillota</taxon>
        <taxon>Bacilli</taxon>
        <taxon>Bacillales</taxon>
        <taxon>Paenibacillaceae</taxon>
        <taxon>Paenibacillus</taxon>
    </lineage>
</organism>
<gene>
    <name evidence="6" type="ORF">MJA45_12270</name>
</gene>
<evidence type="ECO:0000256" key="1">
    <source>
        <dbReference type="ARBA" id="ARBA00004496"/>
    </source>
</evidence>
<keyword evidence="7" id="KW-1185">Reference proteome</keyword>
<keyword evidence="3" id="KW-0963">Cytoplasm</keyword>